<evidence type="ECO:0000313" key="3">
    <source>
        <dbReference type="Proteomes" id="UP001151287"/>
    </source>
</evidence>
<dbReference type="Gene3D" id="3.40.350.10">
    <property type="entry name" value="Creatinase/prolidase N-terminal domain"/>
    <property type="match status" value="2"/>
</dbReference>
<name>A0A9Q0HT53_9POAL</name>
<evidence type="ECO:0000259" key="1">
    <source>
        <dbReference type="Pfam" id="PF01321"/>
    </source>
</evidence>
<dbReference type="InterPro" id="IPR050422">
    <property type="entry name" value="X-Pro_aminopeptidase_P"/>
</dbReference>
<comment type="caution">
    <text evidence="2">The sequence shown here is derived from an EMBL/GenBank/DDBJ whole genome shotgun (WGS) entry which is preliminary data.</text>
</comment>
<dbReference type="Proteomes" id="UP001151287">
    <property type="component" value="Unassembled WGS sequence"/>
</dbReference>
<evidence type="ECO:0000313" key="2">
    <source>
        <dbReference type="EMBL" id="KAJ1697514.1"/>
    </source>
</evidence>
<dbReference type="Pfam" id="PF16189">
    <property type="entry name" value="Creatinase_N_2"/>
    <property type="match status" value="1"/>
</dbReference>
<gene>
    <name evidence="2" type="ORF">LUZ63_006026</name>
</gene>
<sequence>MADPLDSLRSLMAAHSPPLHAIIVPSQDNHQSEYISDRDKRRQFISGFTGNANLALITMSEALLWIDVCCFLQATQELNDRWKPMCIGEDPTVETWITDNLPSEAIVGIDPWCVSDRSAVEVSPVVVHPLEYAGRGVQDKLKDLREKLLHESAYGIIFSSLDEISWLCNIRGNDVSYCPVVQSYAIVTMDSAFFYVDKRKVSSEFLLLKVAKLDAQKSSDDAEKQLKSDKIWVDPSSCCLALFGKLSANQVFWQQSPLALAKALKNPVELNGLRKA</sequence>
<dbReference type="AlphaFoldDB" id="A0A9Q0HT53"/>
<dbReference type="PANTHER" id="PTHR43763">
    <property type="entry name" value="XAA-PRO AMINOPEPTIDASE 1"/>
    <property type="match status" value="1"/>
</dbReference>
<dbReference type="Pfam" id="PF01321">
    <property type="entry name" value="Creatinase_N"/>
    <property type="match status" value="1"/>
</dbReference>
<proteinExistence type="predicted"/>
<feature type="domain" description="Creatinase N-terminal" evidence="1">
    <location>
        <begin position="5"/>
        <end position="115"/>
    </location>
</feature>
<keyword evidence="3" id="KW-1185">Reference proteome</keyword>
<dbReference type="InterPro" id="IPR000587">
    <property type="entry name" value="Creatinase_N"/>
</dbReference>
<dbReference type="InterPro" id="IPR029149">
    <property type="entry name" value="Creatin/AminoP/Spt16_N"/>
</dbReference>
<accession>A0A9Q0HT53</accession>
<protein>
    <recommendedName>
        <fullName evidence="1">Creatinase N-terminal domain-containing protein</fullName>
    </recommendedName>
</protein>
<dbReference type="PANTHER" id="PTHR43763:SF12">
    <property type="entry name" value="AMINOPEPTIDASE P1"/>
    <property type="match status" value="1"/>
</dbReference>
<organism evidence="2 3">
    <name type="scientific">Rhynchospora breviuscula</name>
    <dbReference type="NCBI Taxonomy" id="2022672"/>
    <lineage>
        <taxon>Eukaryota</taxon>
        <taxon>Viridiplantae</taxon>
        <taxon>Streptophyta</taxon>
        <taxon>Embryophyta</taxon>
        <taxon>Tracheophyta</taxon>
        <taxon>Spermatophyta</taxon>
        <taxon>Magnoliopsida</taxon>
        <taxon>Liliopsida</taxon>
        <taxon>Poales</taxon>
        <taxon>Cyperaceae</taxon>
        <taxon>Cyperoideae</taxon>
        <taxon>Rhynchosporeae</taxon>
        <taxon>Rhynchospora</taxon>
    </lineage>
</organism>
<dbReference type="EMBL" id="JAMQYH010000002">
    <property type="protein sequence ID" value="KAJ1697514.1"/>
    <property type="molecule type" value="Genomic_DNA"/>
</dbReference>
<reference evidence="2" key="1">
    <citation type="journal article" date="2022" name="Cell">
        <title>Repeat-based holocentromeres influence genome architecture and karyotype evolution.</title>
        <authorList>
            <person name="Hofstatter P.G."/>
            <person name="Thangavel G."/>
            <person name="Lux T."/>
            <person name="Neumann P."/>
            <person name="Vondrak T."/>
            <person name="Novak P."/>
            <person name="Zhang M."/>
            <person name="Costa L."/>
            <person name="Castellani M."/>
            <person name="Scott A."/>
            <person name="Toegelov H."/>
            <person name="Fuchs J."/>
            <person name="Mata-Sucre Y."/>
            <person name="Dias Y."/>
            <person name="Vanzela A.L.L."/>
            <person name="Huettel B."/>
            <person name="Almeida C.C.S."/>
            <person name="Simkova H."/>
            <person name="Souza G."/>
            <person name="Pedrosa-Harand A."/>
            <person name="Macas J."/>
            <person name="Mayer K.F.X."/>
            <person name="Houben A."/>
            <person name="Marques A."/>
        </authorList>
    </citation>
    <scope>NUCLEOTIDE SEQUENCE</scope>
    <source>
        <strain evidence="2">RhyBre1mFocal</strain>
    </source>
</reference>
<dbReference type="OrthoDB" id="1937808at2759"/>